<evidence type="ECO:0000313" key="3">
    <source>
        <dbReference type="Proteomes" id="UP000285232"/>
    </source>
</evidence>
<proteinExistence type="predicted"/>
<dbReference type="Proteomes" id="UP000285232">
    <property type="component" value="Unassembled WGS sequence"/>
</dbReference>
<feature type="transmembrane region" description="Helical" evidence="1">
    <location>
        <begin position="12"/>
        <end position="33"/>
    </location>
</feature>
<keyword evidence="1" id="KW-1133">Transmembrane helix</keyword>
<protein>
    <submittedName>
        <fullName evidence="2">Uncharacterized protein</fullName>
    </submittedName>
</protein>
<dbReference type="AlphaFoldDB" id="A0A419RVK4"/>
<accession>A0A419RVK4</accession>
<keyword evidence="1" id="KW-0812">Transmembrane</keyword>
<dbReference type="EMBL" id="RAHX01000001">
    <property type="protein sequence ID" value="RJY09820.1"/>
    <property type="molecule type" value="Genomic_DNA"/>
</dbReference>
<sequence length="104" mass="10997">MGVGDEAVVGGGRVRFVIAAIAVLILANFILLISGERVLLTETLVQPGEAVSVEGFGDLSGNAQASLVCKYWTGRSMVTTVFWYAPNNIFGRDQCPFLNGSEGS</sequence>
<keyword evidence="3" id="KW-1185">Reference proteome</keyword>
<organism evidence="2 3">
    <name type="scientific">Aurantiacibacter aquimixticola</name>
    <dbReference type="NCBI Taxonomy" id="1958945"/>
    <lineage>
        <taxon>Bacteria</taxon>
        <taxon>Pseudomonadati</taxon>
        <taxon>Pseudomonadota</taxon>
        <taxon>Alphaproteobacteria</taxon>
        <taxon>Sphingomonadales</taxon>
        <taxon>Erythrobacteraceae</taxon>
        <taxon>Aurantiacibacter</taxon>
    </lineage>
</organism>
<reference evidence="2 3" key="1">
    <citation type="journal article" date="2017" name="Int. J. Syst. Evol. Microbiol.">
        <title>Erythrobacter aquimixticola sp. nov., isolated from the junction between the ocean and a freshwater spring.</title>
        <authorList>
            <person name="Park S."/>
            <person name="Jung Y.T."/>
            <person name="Choi S.J."/>
            <person name="Yoon J.H."/>
        </authorList>
    </citation>
    <scope>NUCLEOTIDE SEQUENCE [LARGE SCALE GENOMIC DNA]</scope>
    <source>
        <strain evidence="2 3">JSSK-14</strain>
    </source>
</reference>
<keyword evidence="1" id="KW-0472">Membrane</keyword>
<comment type="caution">
    <text evidence="2">The sequence shown here is derived from an EMBL/GenBank/DDBJ whole genome shotgun (WGS) entry which is preliminary data.</text>
</comment>
<evidence type="ECO:0000313" key="2">
    <source>
        <dbReference type="EMBL" id="RJY09820.1"/>
    </source>
</evidence>
<gene>
    <name evidence="2" type="ORF">D6201_11045</name>
</gene>
<name>A0A419RVK4_9SPHN</name>
<evidence type="ECO:0000256" key="1">
    <source>
        <dbReference type="SAM" id="Phobius"/>
    </source>
</evidence>